<reference evidence="2 3" key="1">
    <citation type="submission" date="2016-04" db="EMBL/GenBank/DDBJ databases">
        <title>Genome analyses suggest a sexual origin of heterokaryosis in a supposedly ancient asexual fungus.</title>
        <authorList>
            <person name="Ropars J."/>
            <person name="Sedzielewska K."/>
            <person name="Noel J."/>
            <person name="Charron P."/>
            <person name="Farinelli L."/>
            <person name="Marton T."/>
            <person name="Kruger M."/>
            <person name="Pelin A."/>
            <person name="Brachmann A."/>
            <person name="Corradi N."/>
        </authorList>
    </citation>
    <scope>NUCLEOTIDE SEQUENCE [LARGE SCALE GENOMIC DNA]</scope>
    <source>
        <strain evidence="2 3">A5</strain>
    </source>
</reference>
<evidence type="ECO:0000313" key="3">
    <source>
        <dbReference type="Proteomes" id="UP000232722"/>
    </source>
</evidence>
<proteinExistence type="predicted"/>
<comment type="caution">
    <text evidence="2">The sequence shown here is derived from an EMBL/GenBank/DDBJ whole genome shotgun (WGS) entry which is preliminary data.</text>
</comment>
<dbReference type="AlphaFoldDB" id="A0A2N0NRD1"/>
<name>A0A2N0NRD1_9GLOM</name>
<evidence type="ECO:0000313" key="2">
    <source>
        <dbReference type="EMBL" id="PKB97119.1"/>
    </source>
</evidence>
<gene>
    <name evidence="2" type="ORF">RhiirA5_433702</name>
</gene>
<feature type="region of interest" description="Disordered" evidence="1">
    <location>
        <begin position="81"/>
        <end position="106"/>
    </location>
</feature>
<accession>A0A2N0NRD1</accession>
<protein>
    <submittedName>
        <fullName evidence="2">Uncharacterized protein</fullName>
    </submittedName>
</protein>
<evidence type="ECO:0000256" key="1">
    <source>
        <dbReference type="SAM" id="MobiDB-lite"/>
    </source>
</evidence>
<sequence length="106" mass="12133">MNIAIIPSKLQPLDVAINKNFKAKNDIIIGCLLPFMLLLQLEEDLIRRSFKCCGVSTNTDGSEDNDLFDYDKLLGMLEDNDEVDINNPDDEENEYTKENDYENGNR</sequence>
<feature type="compositionally biased region" description="Acidic residues" evidence="1">
    <location>
        <begin position="81"/>
        <end position="93"/>
    </location>
</feature>
<reference evidence="2 3" key="2">
    <citation type="submission" date="2017-09" db="EMBL/GenBank/DDBJ databases">
        <title>Extensive intraspecific genome diversity in a model arbuscular mycorrhizal fungus.</title>
        <authorList>
            <person name="Chen E.C."/>
            <person name="Morin E."/>
            <person name="Beaudet D."/>
            <person name="Noel J."/>
            <person name="Ndikumana S."/>
            <person name="Charron P."/>
            <person name="St-Onge C."/>
            <person name="Giorgi J."/>
            <person name="Grigoriev I.V."/>
            <person name="Roux C."/>
            <person name="Martin F.M."/>
            <person name="Corradi N."/>
        </authorList>
    </citation>
    <scope>NUCLEOTIDE SEQUENCE [LARGE SCALE GENOMIC DNA]</scope>
    <source>
        <strain evidence="2 3">A5</strain>
    </source>
</reference>
<organism evidence="2 3">
    <name type="scientific">Rhizophagus irregularis</name>
    <dbReference type="NCBI Taxonomy" id="588596"/>
    <lineage>
        <taxon>Eukaryota</taxon>
        <taxon>Fungi</taxon>
        <taxon>Fungi incertae sedis</taxon>
        <taxon>Mucoromycota</taxon>
        <taxon>Glomeromycotina</taxon>
        <taxon>Glomeromycetes</taxon>
        <taxon>Glomerales</taxon>
        <taxon>Glomeraceae</taxon>
        <taxon>Rhizophagus</taxon>
    </lineage>
</organism>
<dbReference type="EMBL" id="LLXJ01003405">
    <property type="protein sequence ID" value="PKB97119.1"/>
    <property type="molecule type" value="Genomic_DNA"/>
</dbReference>
<feature type="compositionally biased region" description="Basic and acidic residues" evidence="1">
    <location>
        <begin position="94"/>
        <end position="106"/>
    </location>
</feature>
<dbReference type="Proteomes" id="UP000232722">
    <property type="component" value="Unassembled WGS sequence"/>
</dbReference>